<evidence type="ECO:0000256" key="3">
    <source>
        <dbReference type="ARBA" id="ARBA00023125"/>
    </source>
</evidence>
<dbReference type="Pfam" id="PF03466">
    <property type="entry name" value="LysR_substrate"/>
    <property type="match status" value="1"/>
</dbReference>
<dbReference type="PANTHER" id="PTHR30537">
    <property type="entry name" value="HTH-TYPE TRANSCRIPTIONAL REGULATOR"/>
    <property type="match status" value="1"/>
</dbReference>
<dbReference type="RefSeq" id="WP_020933103.1">
    <property type="nucleotide sequence ID" value="NC_021917.1"/>
</dbReference>
<organism evidence="6 7">
    <name type="scientific">Cycloclasticus zancles 78-ME</name>
    <dbReference type="NCBI Taxonomy" id="1198232"/>
    <lineage>
        <taxon>Bacteria</taxon>
        <taxon>Pseudomonadati</taxon>
        <taxon>Pseudomonadota</taxon>
        <taxon>Gammaproteobacteria</taxon>
        <taxon>Thiotrichales</taxon>
        <taxon>Piscirickettsiaceae</taxon>
        <taxon>Cycloclasticus</taxon>
    </lineage>
</organism>
<dbReference type="SUPFAM" id="SSF53850">
    <property type="entry name" value="Periplasmic binding protein-like II"/>
    <property type="match status" value="1"/>
</dbReference>
<evidence type="ECO:0000256" key="2">
    <source>
        <dbReference type="ARBA" id="ARBA00023015"/>
    </source>
</evidence>
<dbReference type="eggNOG" id="COG0583">
    <property type="taxonomic scope" value="Bacteria"/>
</dbReference>
<gene>
    <name evidence="6" type="ORF">CYCME_2331</name>
</gene>
<dbReference type="HOGENOM" id="CLU_039613_16_2_6"/>
<dbReference type="InterPro" id="IPR036388">
    <property type="entry name" value="WH-like_DNA-bd_sf"/>
</dbReference>
<evidence type="ECO:0000256" key="4">
    <source>
        <dbReference type="ARBA" id="ARBA00023163"/>
    </source>
</evidence>
<dbReference type="FunFam" id="1.10.10.10:FF:000001">
    <property type="entry name" value="LysR family transcriptional regulator"/>
    <property type="match status" value="1"/>
</dbReference>
<dbReference type="Proteomes" id="UP000015380">
    <property type="component" value="Chromosome"/>
</dbReference>
<dbReference type="Gene3D" id="1.10.10.10">
    <property type="entry name" value="Winged helix-like DNA-binding domain superfamily/Winged helix DNA-binding domain"/>
    <property type="match status" value="1"/>
</dbReference>
<dbReference type="AlphaFoldDB" id="S5TIC7"/>
<dbReference type="PATRIC" id="fig|1198232.3.peg.2299"/>
<feature type="domain" description="HTH lysR-type" evidence="5">
    <location>
        <begin position="1"/>
        <end position="59"/>
    </location>
</feature>
<sequence length="295" mass="33336">MENLNRMMIFYHVVDLGSFTEAAKVLKMAKSAVSRHVTLLEKQVGARLLNRTTRQLNLTEVGRIYFQSCKKIVEETQYMQNEISVLQNQPVGSLKIATTNSLGIQYITPLIVEFMRLYPKLNIELMLQDQVIDMVEENIDVCVRVGWLQNSDLVATKVADSRLVLTASPSYLKQYGPIVTPKDLEKHACVIFSLLPNPTKWTFTQKKQQETVSVGAIIKTNNAGAVKALLLQGAGASVLSHFIVAEDLREGRLVELLPNYDLGSAGIYLVYQEKQYKQLKIQLFNDFIKKNLKLD</sequence>
<dbReference type="InterPro" id="IPR005119">
    <property type="entry name" value="LysR_subst-bd"/>
</dbReference>
<reference evidence="7" key="2">
    <citation type="journal article" date="2016" name="Environ. Microbiol. Rep.">
        <title>Analysis of defence systems and a conjugative IncP-1 plasmid in the marine polyaromatic hydrocarbons-degrading bacterium Cycloclasticus sp. 78-ME.</title>
        <authorList>
            <person name="Yakimov M.M."/>
            <person name="Crisafi F."/>
            <person name="Messina E."/>
            <person name="Smedile F."/>
            <person name="Lopatina A."/>
            <person name="Denaro R."/>
            <person name="Pieper D.H."/>
            <person name="Golyshin P.N."/>
            <person name="Giuliano L."/>
        </authorList>
    </citation>
    <scope>NUCLEOTIDE SEQUENCE [LARGE SCALE GENOMIC DNA]</scope>
    <source>
        <strain evidence="7">78-ME</strain>
    </source>
</reference>
<dbReference type="KEGG" id="cza:CYCME_2331"/>
<name>S5TIC7_9GAMM</name>
<dbReference type="GO" id="GO:0003700">
    <property type="term" value="F:DNA-binding transcription factor activity"/>
    <property type="evidence" value="ECO:0007669"/>
    <property type="project" value="InterPro"/>
</dbReference>
<evidence type="ECO:0000259" key="5">
    <source>
        <dbReference type="PROSITE" id="PS50931"/>
    </source>
</evidence>
<dbReference type="InterPro" id="IPR036390">
    <property type="entry name" value="WH_DNA-bd_sf"/>
</dbReference>
<dbReference type="GO" id="GO:0043565">
    <property type="term" value="F:sequence-specific DNA binding"/>
    <property type="evidence" value="ECO:0007669"/>
    <property type="project" value="TreeGrafter"/>
</dbReference>
<dbReference type="Pfam" id="PF00126">
    <property type="entry name" value="HTH_1"/>
    <property type="match status" value="1"/>
</dbReference>
<reference evidence="6 7" key="1">
    <citation type="submission" date="2013-05" db="EMBL/GenBank/DDBJ databases">
        <title>Between feast and famine: a lifestyle of most important marine PAH-degrading bacterium Cycloclasticus sp. 7ME.</title>
        <authorList>
            <person name="Yakimov M.M."/>
            <person name="Messina E."/>
            <person name="Genovese M."/>
            <person name="Denaro R."/>
            <person name="Crisafi F."/>
            <person name="Russo D."/>
            <person name="Cappello S."/>
            <person name="Santisi S."/>
            <person name="Smedile F."/>
            <person name="Golyshina O.V."/>
            <person name="Tran H."/>
            <person name="Pieper D.H."/>
            <person name="Golyshin P.N."/>
            <person name="Giuliano L."/>
        </authorList>
    </citation>
    <scope>NUCLEOTIDE SEQUENCE [LARGE SCALE GENOMIC DNA]</scope>
    <source>
        <strain evidence="6 7">78-ME</strain>
    </source>
</reference>
<dbReference type="Gene3D" id="3.40.190.290">
    <property type="match status" value="1"/>
</dbReference>
<dbReference type="SUPFAM" id="SSF46785">
    <property type="entry name" value="Winged helix' DNA-binding domain"/>
    <property type="match status" value="1"/>
</dbReference>
<evidence type="ECO:0000313" key="7">
    <source>
        <dbReference type="Proteomes" id="UP000015380"/>
    </source>
</evidence>
<dbReference type="GO" id="GO:0006351">
    <property type="term" value="P:DNA-templated transcription"/>
    <property type="evidence" value="ECO:0007669"/>
    <property type="project" value="TreeGrafter"/>
</dbReference>
<dbReference type="PANTHER" id="PTHR30537:SF5">
    <property type="entry name" value="HTH-TYPE TRANSCRIPTIONAL ACTIVATOR TTDR-RELATED"/>
    <property type="match status" value="1"/>
</dbReference>
<protein>
    <submittedName>
        <fullName evidence="6">LysR family transcriptional regulator</fullName>
    </submittedName>
</protein>
<dbReference type="EMBL" id="CP005996">
    <property type="protein sequence ID" value="AGS40642.1"/>
    <property type="molecule type" value="Genomic_DNA"/>
</dbReference>
<dbReference type="InterPro" id="IPR058163">
    <property type="entry name" value="LysR-type_TF_proteobact-type"/>
</dbReference>
<dbReference type="CDD" id="cd08422">
    <property type="entry name" value="PBP2_CrgA_like"/>
    <property type="match status" value="1"/>
</dbReference>
<keyword evidence="4" id="KW-0804">Transcription</keyword>
<keyword evidence="2" id="KW-0805">Transcription regulation</keyword>
<evidence type="ECO:0000313" key="6">
    <source>
        <dbReference type="EMBL" id="AGS40642.1"/>
    </source>
</evidence>
<keyword evidence="3" id="KW-0238">DNA-binding</keyword>
<dbReference type="InterPro" id="IPR000847">
    <property type="entry name" value="LysR_HTH_N"/>
</dbReference>
<dbReference type="PROSITE" id="PS50931">
    <property type="entry name" value="HTH_LYSR"/>
    <property type="match status" value="1"/>
</dbReference>
<accession>S5TIC7</accession>
<proteinExistence type="inferred from homology"/>
<comment type="similarity">
    <text evidence="1">Belongs to the LysR transcriptional regulatory family.</text>
</comment>
<keyword evidence="7" id="KW-1185">Reference proteome</keyword>
<evidence type="ECO:0000256" key="1">
    <source>
        <dbReference type="ARBA" id="ARBA00009437"/>
    </source>
</evidence>